<evidence type="ECO:0000313" key="2">
    <source>
        <dbReference type="Proteomes" id="UP001632037"/>
    </source>
</evidence>
<protein>
    <submittedName>
        <fullName evidence="1">Uncharacterized protein</fullName>
    </submittedName>
</protein>
<proteinExistence type="predicted"/>
<dbReference type="Proteomes" id="UP001632037">
    <property type="component" value="Unassembled WGS sequence"/>
</dbReference>
<comment type="caution">
    <text evidence="1">The sequence shown here is derived from an EMBL/GenBank/DDBJ whole genome shotgun (WGS) entry which is preliminary data.</text>
</comment>
<accession>A0ABD3FA58</accession>
<dbReference type="AlphaFoldDB" id="A0ABD3FA58"/>
<keyword evidence="2" id="KW-1185">Reference proteome</keyword>
<dbReference type="EMBL" id="JBIMZQ010000032">
    <property type="protein sequence ID" value="KAL3662394.1"/>
    <property type="molecule type" value="Genomic_DNA"/>
</dbReference>
<reference evidence="1 2" key="1">
    <citation type="submission" date="2024-09" db="EMBL/GenBank/DDBJ databases">
        <title>Genome sequencing and assembly of Phytophthora oleae, isolate VK10A, causative agent of rot of olive drupes.</title>
        <authorList>
            <person name="Conti Taguali S."/>
            <person name="Riolo M."/>
            <person name="La Spada F."/>
            <person name="Cacciola S.O."/>
            <person name="Dionisio G."/>
        </authorList>
    </citation>
    <scope>NUCLEOTIDE SEQUENCE [LARGE SCALE GENOMIC DNA]</scope>
    <source>
        <strain evidence="1 2">VK10A</strain>
    </source>
</reference>
<name>A0ABD3FA58_9STRA</name>
<gene>
    <name evidence="1" type="ORF">V7S43_012721</name>
</gene>
<organism evidence="1 2">
    <name type="scientific">Phytophthora oleae</name>
    <dbReference type="NCBI Taxonomy" id="2107226"/>
    <lineage>
        <taxon>Eukaryota</taxon>
        <taxon>Sar</taxon>
        <taxon>Stramenopiles</taxon>
        <taxon>Oomycota</taxon>
        <taxon>Peronosporomycetes</taxon>
        <taxon>Peronosporales</taxon>
        <taxon>Peronosporaceae</taxon>
        <taxon>Phytophthora</taxon>
    </lineage>
</organism>
<evidence type="ECO:0000313" key="1">
    <source>
        <dbReference type="EMBL" id="KAL3662394.1"/>
    </source>
</evidence>
<sequence length="114" mass="12860">MHALNLCIGYGVGLKENMRSMQEIDPKTKCGVKRSVVVTQGGEFQEGAQVIRKLRALNKYFASSKSPQRIDGLKQVQKFHKLPQLAALIDVDVRVAFVVKLLQIYIVNYPAFRL</sequence>